<evidence type="ECO:0000313" key="4">
    <source>
        <dbReference type="EMBL" id="RXN23319.1"/>
    </source>
</evidence>
<evidence type="ECO:0000313" key="5">
    <source>
        <dbReference type="Proteomes" id="UP000290572"/>
    </source>
</evidence>
<dbReference type="Pfam" id="PF02758">
    <property type="entry name" value="PYRIN"/>
    <property type="match status" value="1"/>
</dbReference>
<comment type="caution">
    <text evidence="3">The sequence shown here is derived from an EMBL/GenBank/DDBJ whole genome shotgun (WGS) entry which is preliminary data.</text>
</comment>
<gene>
    <name evidence="4" type="ORF">ROHU_006400</name>
    <name evidence="3" type="ORF">ROHU_027616</name>
</gene>
<dbReference type="InterPro" id="IPR011029">
    <property type="entry name" value="DEATH-like_dom_sf"/>
</dbReference>
<dbReference type="Proteomes" id="UP000290572">
    <property type="component" value="Unassembled WGS sequence"/>
</dbReference>
<feature type="transmembrane region" description="Helical" evidence="1">
    <location>
        <begin position="207"/>
        <end position="229"/>
    </location>
</feature>
<dbReference type="EMBL" id="QBIY01012563">
    <property type="protein sequence ID" value="RXN23319.1"/>
    <property type="molecule type" value="Genomic_DNA"/>
</dbReference>
<reference evidence="3 5" key="1">
    <citation type="submission" date="2018-03" db="EMBL/GenBank/DDBJ databases">
        <title>Draft genome sequence of Rohu Carp (Labeo rohita).</title>
        <authorList>
            <person name="Das P."/>
            <person name="Kushwaha B."/>
            <person name="Joshi C.G."/>
            <person name="Kumar D."/>
            <person name="Nagpure N.S."/>
            <person name="Sahoo L."/>
            <person name="Das S.P."/>
            <person name="Bit A."/>
            <person name="Patnaik S."/>
            <person name="Meher P.K."/>
            <person name="Jayasankar P."/>
            <person name="Koringa P.G."/>
            <person name="Patel N.V."/>
            <person name="Hinsu A.T."/>
            <person name="Kumar R."/>
            <person name="Pandey M."/>
            <person name="Agarwal S."/>
            <person name="Srivastava S."/>
            <person name="Singh M."/>
            <person name="Iquebal M.A."/>
            <person name="Jaiswal S."/>
            <person name="Angadi U.B."/>
            <person name="Kumar N."/>
            <person name="Raza M."/>
            <person name="Shah T.M."/>
            <person name="Rai A."/>
            <person name="Jena J.K."/>
        </authorList>
    </citation>
    <scope>NUCLEOTIDE SEQUENCE [LARGE SCALE GENOMIC DNA]</scope>
    <source>
        <strain evidence="3">DASCIFA01</strain>
        <tissue evidence="3">Testis</tissue>
    </source>
</reference>
<dbReference type="PANTHER" id="PTHR23320">
    <property type="entry name" value="MEMBRANE-SPANNING 4-DOMAINS SUBFAMILY A MS4A -RELATED"/>
    <property type="match status" value="1"/>
</dbReference>
<dbReference type="STRING" id="84645.A0A498MGZ7"/>
<evidence type="ECO:0000259" key="2">
    <source>
        <dbReference type="Pfam" id="PF02758"/>
    </source>
</evidence>
<sequence length="318" mass="35367">MGSSASVSVINQTPYTWYFATQDKEYTHINAGCTKSYKEYWASHRSIYFRYENNTWNSFEYDFSTENVGTTIILKETPDRSQIQMHCTSDGHTLYCPNYGKFLQASVPLYTIQSKAVQIMIGLVTLLLGIVSKVHAVSIFVDSGIPYWGSLIVNGSLGVNIFSAITAGIALILISLDLARGPVYTDTDCNISECYYKAKYMILFKGISGVLLLFTFLQFIISICLLAFACKASCSCCRPPQADIFDTVDKMVVCFGPQEAVKVMVDILRKMNQNDLAEQLENKNKQAQAEGNMKTSVAVGGNSQQIWSKYQSLSVNGK</sequence>
<evidence type="ECO:0000313" key="3">
    <source>
        <dbReference type="EMBL" id="RXN16267.1"/>
    </source>
</evidence>
<dbReference type="EMBL" id="QBIY01012799">
    <property type="protein sequence ID" value="RXN16267.1"/>
    <property type="molecule type" value="Genomic_DNA"/>
</dbReference>
<keyword evidence="1" id="KW-0812">Transmembrane</keyword>
<keyword evidence="1" id="KW-1133">Transmembrane helix</keyword>
<organism evidence="3 5">
    <name type="scientific">Labeo rohita</name>
    <name type="common">Indian major carp</name>
    <name type="synonym">Cyprinus rohita</name>
    <dbReference type="NCBI Taxonomy" id="84645"/>
    <lineage>
        <taxon>Eukaryota</taxon>
        <taxon>Metazoa</taxon>
        <taxon>Chordata</taxon>
        <taxon>Craniata</taxon>
        <taxon>Vertebrata</taxon>
        <taxon>Euteleostomi</taxon>
        <taxon>Actinopterygii</taxon>
        <taxon>Neopterygii</taxon>
        <taxon>Teleostei</taxon>
        <taxon>Ostariophysi</taxon>
        <taxon>Cypriniformes</taxon>
        <taxon>Cyprinidae</taxon>
        <taxon>Labeoninae</taxon>
        <taxon>Labeonini</taxon>
        <taxon>Labeo</taxon>
    </lineage>
</organism>
<feature type="domain" description="Pyrin" evidence="2">
    <location>
        <begin position="241"/>
        <end position="278"/>
    </location>
</feature>
<dbReference type="PANTHER" id="PTHR23320:SF128">
    <property type="entry name" value="MEMBRANE-SPANNING 4-DOMAINS SUBFAMILY A MEMBER 4A"/>
    <property type="match status" value="1"/>
</dbReference>
<evidence type="ECO:0000256" key="1">
    <source>
        <dbReference type="SAM" id="Phobius"/>
    </source>
</evidence>
<name>A0A498MGZ7_LABRO</name>
<feature type="transmembrane region" description="Helical" evidence="1">
    <location>
        <begin position="119"/>
        <end position="141"/>
    </location>
</feature>
<accession>A0A498MGZ7</accession>
<keyword evidence="5" id="KW-1185">Reference proteome</keyword>
<dbReference type="InterPro" id="IPR004020">
    <property type="entry name" value="DAPIN"/>
</dbReference>
<keyword evidence="1" id="KW-0472">Membrane</keyword>
<protein>
    <submittedName>
        <fullName evidence="3">Membrane-spanning 4-domains subfamily A member 4A-like protein</fullName>
    </submittedName>
</protein>
<proteinExistence type="predicted"/>
<dbReference type="Gene3D" id="1.10.533.10">
    <property type="entry name" value="Death Domain, Fas"/>
    <property type="match status" value="1"/>
</dbReference>
<dbReference type="SUPFAM" id="SSF47986">
    <property type="entry name" value="DEATH domain"/>
    <property type="match status" value="1"/>
</dbReference>
<feature type="transmembrane region" description="Helical" evidence="1">
    <location>
        <begin position="147"/>
        <end position="174"/>
    </location>
</feature>
<dbReference type="AlphaFoldDB" id="A0A498MGZ7"/>
<dbReference type="InterPro" id="IPR030417">
    <property type="entry name" value="MS4A"/>
</dbReference>